<dbReference type="PANTHER" id="PTHR33339:SF1">
    <property type="entry name" value="LYSM DOMAIN-CONTAINING PROTEIN"/>
    <property type="match status" value="1"/>
</dbReference>
<dbReference type="InParanoid" id="A0A218ZDF5"/>
<accession>A0A218ZDF5</accession>
<gene>
    <name evidence="3" type="ORF">B2J93_1846</name>
</gene>
<dbReference type="STRING" id="503106.A0A218ZDF5"/>
<feature type="domain" description="DUF7872" evidence="2">
    <location>
        <begin position="201"/>
        <end position="299"/>
    </location>
</feature>
<dbReference type="OrthoDB" id="2501761at2759"/>
<dbReference type="Proteomes" id="UP000242519">
    <property type="component" value="Unassembled WGS sequence"/>
</dbReference>
<name>A0A218ZDF5_9HELO</name>
<evidence type="ECO:0000259" key="2">
    <source>
        <dbReference type="Pfam" id="PF25278"/>
    </source>
</evidence>
<protein>
    <recommendedName>
        <fullName evidence="2">DUF7872 domain-containing protein</fullName>
    </recommendedName>
</protein>
<sequence>MYFPSVLLAAAIPLAIANPVPRANKASCETEELSSATWKTLGIDKWLAGWTTSNYTATPTNQVQALADSFGAPNFFCGLDNFCNAGQPCSPVQLPSWYALVAIQNWNSYMNSINTAISFASSIISMTLPSIVTDVGISSPQTPSPFEDGCPPFHQPPDDTTPLESMMKLTTMIVGVIPGVGGQVLANANTLLSMITVPTQSETTFLQWSDVSSSLATVVTDWQAAVSDAFKATIDADPSSKQGINTIVSGGSFLGVSKNFTQDELQATVIDSLKLYSVSLALQAEKVYVYRGAAYSSCKEASSAEYCVEGRKHILAKGPEGQDAYVDTLINKYGMTKDRIFLGTISCFEKNGKKQLADGFADSVPIDSNAECLFNVQVCLNDQPKDGMVDDCRALGLNI</sequence>
<dbReference type="EMBL" id="MZNU01000058">
    <property type="protein sequence ID" value="OWP06089.1"/>
    <property type="molecule type" value="Genomic_DNA"/>
</dbReference>
<evidence type="ECO:0000313" key="4">
    <source>
        <dbReference type="Proteomes" id="UP000242519"/>
    </source>
</evidence>
<organism evidence="3 4">
    <name type="scientific">Diplocarpon coronariae</name>
    <dbReference type="NCBI Taxonomy" id="2795749"/>
    <lineage>
        <taxon>Eukaryota</taxon>
        <taxon>Fungi</taxon>
        <taxon>Dikarya</taxon>
        <taxon>Ascomycota</taxon>
        <taxon>Pezizomycotina</taxon>
        <taxon>Leotiomycetes</taxon>
        <taxon>Helotiales</taxon>
        <taxon>Drepanopezizaceae</taxon>
        <taxon>Diplocarpon</taxon>
    </lineage>
</organism>
<dbReference type="Pfam" id="PF25278">
    <property type="entry name" value="DUF7872"/>
    <property type="match status" value="1"/>
</dbReference>
<dbReference type="PANTHER" id="PTHR33339">
    <property type="entry name" value="LYSM DOMAIN-CONTAINING PROTEIN"/>
    <property type="match status" value="1"/>
</dbReference>
<feature type="signal peptide" evidence="1">
    <location>
        <begin position="1"/>
        <end position="17"/>
    </location>
</feature>
<dbReference type="AlphaFoldDB" id="A0A218ZDF5"/>
<evidence type="ECO:0000313" key="3">
    <source>
        <dbReference type="EMBL" id="OWP06089.1"/>
    </source>
</evidence>
<evidence type="ECO:0000256" key="1">
    <source>
        <dbReference type="SAM" id="SignalP"/>
    </source>
</evidence>
<feature type="chain" id="PRO_5012668387" description="DUF7872 domain-containing protein" evidence="1">
    <location>
        <begin position="18"/>
        <end position="399"/>
    </location>
</feature>
<proteinExistence type="predicted"/>
<dbReference type="InterPro" id="IPR057194">
    <property type="entry name" value="DUF7872"/>
</dbReference>
<keyword evidence="4" id="KW-1185">Reference proteome</keyword>
<reference evidence="3 4" key="1">
    <citation type="submission" date="2017-04" db="EMBL/GenBank/DDBJ databases">
        <title>Draft genome sequence of Marssonina coronaria NL1: causal agent of apple blotch.</title>
        <authorList>
            <person name="Cheng Q."/>
        </authorList>
    </citation>
    <scope>NUCLEOTIDE SEQUENCE [LARGE SCALE GENOMIC DNA]</scope>
    <source>
        <strain evidence="3 4">NL1</strain>
    </source>
</reference>
<keyword evidence="1" id="KW-0732">Signal</keyword>
<comment type="caution">
    <text evidence="3">The sequence shown here is derived from an EMBL/GenBank/DDBJ whole genome shotgun (WGS) entry which is preliminary data.</text>
</comment>